<dbReference type="InterPro" id="IPR036249">
    <property type="entry name" value="Thioredoxin-like_sf"/>
</dbReference>
<gene>
    <name evidence="3" type="ORF">TrST_g8270</name>
</gene>
<accession>A0A9W7DUY1</accession>
<keyword evidence="4" id="KW-1185">Reference proteome</keyword>
<dbReference type="Proteomes" id="UP001165085">
    <property type="component" value="Unassembled WGS sequence"/>
</dbReference>
<evidence type="ECO:0000313" key="3">
    <source>
        <dbReference type="EMBL" id="GMH57244.1"/>
    </source>
</evidence>
<sequence>MNRASARCVFVALLQLTICIILPANSYHLSLFSSSRVTNSACLRRSQIIVSRWRVHNTVLYSNADNGDLADEPAAQAIDIEESDDTTISKTPMLDRLRAEMEAEKRQSRRTFVGAAVASSSWYGWQLLHPSTPTTLLSTLTRSSPPLATVGKGRPTIVEFWAPWCENCKATAGEVWRVREAYKNQVDFVFVQGDTPEAMDLVDFFHVDAIPHITFVSPSGVIKNNLIGKAPREIFEESIKSLLDETEPRFAMETGAEGKNVKTFVANNMKDIK</sequence>
<dbReference type="Gene3D" id="3.40.30.10">
    <property type="entry name" value="Glutaredoxin"/>
    <property type="match status" value="1"/>
</dbReference>
<dbReference type="PANTHER" id="PTHR47353:SF1">
    <property type="entry name" value="THIOREDOXIN-LIKE PROTEIN HCF164, CHLOROPLASTIC"/>
    <property type="match status" value="1"/>
</dbReference>
<dbReference type="EMBL" id="BRXY01000045">
    <property type="protein sequence ID" value="GMH57244.1"/>
    <property type="molecule type" value="Genomic_DNA"/>
</dbReference>
<dbReference type="InterPro" id="IPR044241">
    <property type="entry name" value="TxlA/HCF164"/>
</dbReference>
<dbReference type="Pfam" id="PF00085">
    <property type="entry name" value="Thioredoxin"/>
    <property type="match status" value="1"/>
</dbReference>
<dbReference type="PANTHER" id="PTHR47353">
    <property type="entry name" value="THIOREDOXIN-LIKE PROTEIN HCF164, CHLOROPLASTIC"/>
    <property type="match status" value="1"/>
</dbReference>
<organism evidence="3 4">
    <name type="scientific">Triparma strigata</name>
    <dbReference type="NCBI Taxonomy" id="1606541"/>
    <lineage>
        <taxon>Eukaryota</taxon>
        <taxon>Sar</taxon>
        <taxon>Stramenopiles</taxon>
        <taxon>Ochrophyta</taxon>
        <taxon>Bolidophyceae</taxon>
        <taxon>Parmales</taxon>
        <taxon>Triparmaceae</taxon>
        <taxon>Triparma</taxon>
    </lineage>
</organism>
<dbReference type="SUPFAM" id="SSF52833">
    <property type="entry name" value="Thioredoxin-like"/>
    <property type="match status" value="1"/>
</dbReference>
<feature type="domain" description="Thioredoxin" evidence="2">
    <location>
        <begin position="125"/>
        <end position="244"/>
    </location>
</feature>
<evidence type="ECO:0000259" key="2">
    <source>
        <dbReference type="PROSITE" id="PS51352"/>
    </source>
</evidence>
<feature type="chain" id="PRO_5040990251" description="Thioredoxin domain-containing protein" evidence="1">
    <location>
        <begin position="27"/>
        <end position="273"/>
    </location>
</feature>
<reference evidence="4" key="1">
    <citation type="journal article" date="2023" name="Commun. Biol.">
        <title>Genome analysis of Parmales, the sister group of diatoms, reveals the evolutionary specialization of diatoms from phago-mixotrophs to photoautotrophs.</title>
        <authorList>
            <person name="Ban H."/>
            <person name="Sato S."/>
            <person name="Yoshikawa S."/>
            <person name="Yamada K."/>
            <person name="Nakamura Y."/>
            <person name="Ichinomiya M."/>
            <person name="Sato N."/>
            <person name="Blanc-Mathieu R."/>
            <person name="Endo H."/>
            <person name="Kuwata A."/>
            <person name="Ogata H."/>
        </authorList>
    </citation>
    <scope>NUCLEOTIDE SEQUENCE [LARGE SCALE GENOMIC DNA]</scope>
    <source>
        <strain evidence="4">NIES 3701</strain>
    </source>
</reference>
<comment type="caution">
    <text evidence="3">The sequence shown here is derived from an EMBL/GenBank/DDBJ whole genome shotgun (WGS) entry which is preliminary data.</text>
</comment>
<feature type="signal peptide" evidence="1">
    <location>
        <begin position="1"/>
        <end position="26"/>
    </location>
</feature>
<dbReference type="OrthoDB" id="2121326at2759"/>
<dbReference type="AlphaFoldDB" id="A0A9W7DUY1"/>
<dbReference type="InterPro" id="IPR013766">
    <property type="entry name" value="Thioredoxin_domain"/>
</dbReference>
<evidence type="ECO:0000256" key="1">
    <source>
        <dbReference type="SAM" id="SignalP"/>
    </source>
</evidence>
<protein>
    <recommendedName>
        <fullName evidence="2">Thioredoxin domain-containing protein</fullName>
    </recommendedName>
</protein>
<keyword evidence="1" id="KW-0732">Signal</keyword>
<evidence type="ECO:0000313" key="4">
    <source>
        <dbReference type="Proteomes" id="UP001165085"/>
    </source>
</evidence>
<dbReference type="GO" id="GO:0016671">
    <property type="term" value="F:oxidoreductase activity, acting on a sulfur group of donors, disulfide as acceptor"/>
    <property type="evidence" value="ECO:0007669"/>
    <property type="project" value="TreeGrafter"/>
</dbReference>
<dbReference type="PROSITE" id="PS51352">
    <property type="entry name" value="THIOREDOXIN_2"/>
    <property type="match status" value="1"/>
</dbReference>
<proteinExistence type="predicted"/>
<name>A0A9W7DUY1_9STRA</name>